<dbReference type="PROSITE" id="PS51918">
    <property type="entry name" value="RADICAL_SAM"/>
    <property type="match status" value="1"/>
</dbReference>
<dbReference type="CDD" id="cd01335">
    <property type="entry name" value="Radical_SAM"/>
    <property type="match status" value="1"/>
</dbReference>
<evidence type="ECO:0000256" key="3">
    <source>
        <dbReference type="ARBA" id="ARBA00023004"/>
    </source>
</evidence>
<dbReference type="Pfam" id="PF04055">
    <property type="entry name" value="Radical_SAM"/>
    <property type="match status" value="1"/>
</dbReference>
<dbReference type="InterPro" id="IPR007197">
    <property type="entry name" value="rSAM"/>
</dbReference>
<evidence type="ECO:0000313" key="6">
    <source>
        <dbReference type="EMBL" id="KKS56679.1"/>
    </source>
</evidence>
<dbReference type="Gene3D" id="3.20.20.70">
    <property type="entry name" value="Aldolase class I"/>
    <property type="match status" value="1"/>
</dbReference>
<dbReference type="InterPro" id="IPR058240">
    <property type="entry name" value="rSAM_sf"/>
</dbReference>
<keyword evidence="3" id="KW-0408">Iron</keyword>
<protein>
    <submittedName>
        <fullName evidence="6">Radical SAM domain protein</fullName>
    </submittedName>
</protein>
<dbReference type="PANTHER" id="PTHR11228">
    <property type="entry name" value="RADICAL SAM DOMAIN PROTEIN"/>
    <property type="match status" value="1"/>
</dbReference>
<sequence>MANDFGIDGHKLSFHPERVSQWLLGNDNWDKAQKIYPIYVEISPSALCNHSCSFCGLDFTPQNKALFLKTSVLKDRISEMADLGIKSIMFAGEGEPLLHKDMAEITVHTKKSGIDVAFTTNGTCLAEKFCEAAISSIEWIKVSINAGTPETYVKVHNAPESHFRLVLKNIARAVKIRDEQNSSCVVGVQAILLPENKGEMEILAKSVRDVGCNYLVVKPYSQHPQSTTKKYQGVSYQKDEMKNLEEALSMLNGNNFRIIFRSQTMERISKERTYSTCCSTPFFWGYISSMGDAYSCSVFLGDERFLLGNIYKQSFQEIWEGDKRRKNWKLMKNFDASNCRNGCRMDACNRYLDLIKNPPPHANFI</sequence>
<dbReference type="EMBL" id="LCDO01000007">
    <property type="protein sequence ID" value="KKS56679.1"/>
    <property type="molecule type" value="Genomic_DNA"/>
</dbReference>
<keyword evidence="4" id="KW-0411">Iron-sulfur</keyword>
<name>A0A0G1A6W1_9BACT</name>
<dbReference type="PANTHER" id="PTHR11228:SF7">
    <property type="entry name" value="PQQA PEPTIDE CYCLASE"/>
    <property type="match status" value="1"/>
</dbReference>
<dbReference type="GO" id="GO:0046872">
    <property type="term" value="F:metal ion binding"/>
    <property type="evidence" value="ECO:0007669"/>
    <property type="project" value="UniProtKB-KW"/>
</dbReference>
<dbReference type="GO" id="GO:0003824">
    <property type="term" value="F:catalytic activity"/>
    <property type="evidence" value="ECO:0007669"/>
    <property type="project" value="InterPro"/>
</dbReference>
<keyword evidence="1" id="KW-0949">S-adenosyl-L-methionine</keyword>
<dbReference type="AlphaFoldDB" id="A0A0G1A6W1"/>
<dbReference type="SUPFAM" id="SSF102114">
    <property type="entry name" value="Radical SAM enzymes"/>
    <property type="match status" value="1"/>
</dbReference>
<dbReference type="InterPro" id="IPR050377">
    <property type="entry name" value="Radical_SAM_PqqE_MftC-like"/>
</dbReference>
<dbReference type="Proteomes" id="UP000034837">
    <property type="component" value="Unassembled WGS sequence"/>
</dbReference>
<evidence type="ECO:0000259" key="5">
    <source>
        <dbReference type="PROSITE" id="PS51918"/>
    </source>
</evidence>
<evidence type="ECO:0000256" key="1">
    <source>
        <dbReference type="ARBA" id="ARBA00022691"/>
    </source>
</evidence>
<dbReference type="GO" id="GO:0051536">
    <property type="term" value="F:iron-sulfur cluster binding"/>
    <property type="evidence" value="ECO:0007669"/>
    <property type="project" value="UniProtKB-KW"/>
</dbReference>
<evidence type="ECO:0000256" key="4">
    <source>
        <dbReference type="ARBA" id="ARBA00023014"/>
    </source>
</evidence>
<dbReference type="CDD" id="cd21109">
    <property type="entry name" value="SPASM"/>
    <property type="match status" value="1"/>
</dbReference>
<feature type="domain" description="Radical SAM core" evidence="5">
    <location>
        <begin position="34"/>
        <end position="257"/>
    </location>
</feature>
<organism evidence="6 7">
    <name type="scientific">Candidatus Magasanikbacteria bacterium GW2011_GWA2_42_32</name>
    <dbReference type="NCBI Taxonomy" id="1619039"/>
    <lineage>
        <taxon>Bacteria</taxon>
        <taxon>Candidatus Magasanikiibacteriota</taxon>
    </lineage>
</organism>
<comment type="caution">
    <text evidence="6">The sequence shown here is derived from an EMBL/GenBank/DDBJ whole genome shotgun (WGS) entry which is preliminary data.</text>
</comment>
<dbReference type="SFLD" id="SFLDG01067">
    <property type="entry name" value="SPASM/twitch_domain_containing"/>
    <property type="match status" value="1"/>
</dbReference>
<dbReference type="InterPro" id="IPR023885">
    <property type="entry name" value="4Fe4S-binding_SPASM_dom"/>
</dbReference>
<proteinExistence type="predicted"/>
<reference evidence="6 7" key="1">
    <citation type="journal article" date="2015" name="Nature">
        <title>rRNA introns, odd ribosomes, and small enigmatic genomes across a large radiation of phyla.</title>
        <authorList>
            <person name="Brown C.T."/>
            <person name="Hug L.A."/>
            <person name="Thomas B.C."/>
            <person name="Sharon I."/>
            <person name="Castelle C.J."/>
            <person name="Singh A."/>
            <person name="Wilkins M.J."/>
            <person name="Williams K.H."/>
            <person name="Banfield J.F."/>
        </authorList>
    </citation>
    <scope>NUCLEOTIDE SEQUENCE [LARGE SCALE GENOMIC DNA]</scope>
</reference>
<evidence type="ECO:0000256" key="2">
    <source>
        <dbReference type="ARBA" id="ARBA00022723"/>
    </source>
</evidence>
<dbReference type="InterPro" id="IPR013785">
    <property type="entry name" value="Aldolase_TIM"/>
</dbReference>
<gene>
    <name evidence="6" type="ORF">UV20_C0007G0016</name>
</gene>
<keyword evidence="2" id="KW-0479">Metal-binding</keyword>
<dbReference type="SFLD" id="SFLDS00029">
    <property type="entry name" value="Radical_SAM"/>
    <property type="match status" value="1"/>
</dbReference>
<evidence type="ECO:0000313" key="7">
    <source>
        <dbReference type="Proteomes" id="UP000034837"/>
    </source>
</evidence>
<dbReference type="Pfam" id="PF13186">
    <property type="entry name" value="SPASM"/>
    <property type="match status" value="1"/>
</dbReference>
<accession>A0A0G1A6W1</accession>